<dbReference type="GO" id="GO:0016887">
    <property type="term" value="F:ATP hydrolysis activity"/>
    <property type="evidence" value="ECO:0007669"/>
    <property type="project" value="InterPro"/>
</dbReference>
<name>A0A6L9L7P5_9BACT</name>
<evidence type="ECO:0000259" key="2">
    <source>
        <dbReference type="Pfam" id="PF13304"/>
    </source>
</evidence>
<dbReference type="InterPro" id="IPR027417">
    <property type="entry name" value="P-loop_NTPase"/>
</dbReference>
<organism evidence="3 4">
    <name type="scientific">Spirosoma terrae</name>
    <dbReference type="NCBI Taxonomy" id="1968276"/>
    <lineage>
        <taxon>Bacteria</taxon>
        <taxon>Pseudomonadati</taxon>
        <taxon>Bacteroidota</taxon>
        <taxon>Cytophagia</taxon>
        <taxon>Cytophagales</taxon>
        <taxon>Cytophagaceae</taxon>
        <taxon>Spirosoma</taxon>
    </lineage>
</organism>
<evidence type="ECO:0000313" key="3">
    <source>
        <dbReference type="EMBL" id="NDU96635.1"/>
    </source>
</evidence>
<feature type="domain" description="ATPase AAA-type core" evidence="2">
    <location>
        <begin position="215"/>
        <end position="302"/>
    </location>
</feature>
<dbReference type="PANTHER" id="PTHR43581:SF2">
    <property type="entry name" value="EXCINUCLEASE ATPASE SUBUNIT"/>
    <property type="match status" value="1"/>
</dbReference>
<dbReference type="Gene3D" id="3.40.50.300">
    <property type="entry name" value="P-loop containing nucleotide triphosphate hydrolases"/>
    <property type="match status" value="2"/>
</dbReference>
<dbReference type="PANTHER" id="PTHR43581">
    <property type="entry name" value="ATP/GTP PHOSPHATASE"/>
    <property type="match status" value="1"/>
</dbReference>
<dbReference type="InterPro" id="IPR051396">
    <property type="entry name" value="Bact_Antivir_Def_Nuclease"/>
</dbReference>
<dbReference type="GO" id="GO:0005524">
    <property type="term" value="F:ATP binding"/>
    <property type="evidence" value="ECO:0007669"/>
    <property type="project" value="UniProtKB-KW"/>
</dbReference>
<dbReference type="SUPFAM" id="SSF52540">
    <property type="entry name" value="P-loop containing nucleoside triphosphate hydrolases"/>
    <property type="match status" value="1"/>
</dbReference>
<sequence>MFLRSLTVKNLRSIGELSIDFDDTTGSTRKQTLLLGQNGTGKSSLLKAIALITAGSNALGELLGHTNDWIRNGADFCEIQALFVTKEGEERPVGLRIDRDASLGQILGSNFESLNFLERALQYTERNYFVVGYGASRRLNGQELFWNMGAGVYRHGRSNNVATLFNAEAQLNSLTSWAIDLDYRLPNGFPLIQEALDDFLPHVQFHGIDKDKKQLTFETPDGIVPLSQLSDGYQNMTAWIGDLLYRISNTFEDYQSPLAARGLLLIDEVDLHIHPVWQRHLLDFIRNKLPNFQIIATTHSPLTAQQAEEGELFSLQRGEENRVELVPFVGSPQKLLLHQLLMTNAFGLTTDESVQVETIKQNYKELRDKPSRSAVEKRQLNDLAEQISNLPTPEYINSLVSAQQMDFLKKLESELKQ</sequence>
<dbReference type="AlphaFoldDB" id="A0A6L9L7P5"/>
<evidence type="ECO:0000259" key="1">
    <source>
        <dbReference type="Pfam" id="PF13175"/>
    </source>
</evidence>
<proteinExistence type="predicted"/>
<gene>
    <name evidence="3" type="ORF">GK108_17265</name>
</gene>
<dbReference type="RefSeq" id="WP_163951186.1">
    <property type="nucleotide sequence ID" value="NZ_JAAFZH010000007.1"/>
</dbReference>
<dbReference type="Pfam" id="PF13175">
    <property type="entry name" value="AAA_15"/>
    <property type="match status" value="1"/>
</dbReference>
<reference evidence="3 4" key="1">
    <citation type="submission" date="2020-02" db="EMBL/GenBank/DDBJ databases">
        <title>Draft genome sequence of two Spirosoma agri KCTC 52727 and Spirosoma terrae KCTC 52035.</title>
        <authorList>
            <person name="Rojas J."/>
            <person name="Ambika Manirajan B."/>
            <person name="Suarez C."/>
            <person name="Ratering S."/>
            <person name="Schnell S."/>
        </authorList>
    </citation>
    <scope>NUCLEOTIDE SEQUENCE [LARGE SCALE GENOMIC DNA]</scope>
    <source>
        <strain evidence="3 4">KCTC 52035</strain>
    </source>
</reference>
<dbReference type="InterPro" id="IPR041685">
    <property type="entry name" value="AAA_GajA/Old/RecF-like"/>
</dbReference>
<dbReference type="Pfam" id="PF13304">
    <property type="entry name" value="AAA_21"/>
    <property type="match status" value="1"/>
</dbReference>
<feature type="domain" description="Endonuclease GajA/Old nuclease/RecF-like AAA" evidence="1">
    <location>
        <begin position="1"/>
        <end position="72"/>
    </location>
</feature>
<evidence type="ECO:0000313" key="4">
    <source>
        <dbReference type="Proteomes" id="UP000474175"/>
    </source>
</evidence>
<dbReference type="InterPro" id="IPR003959">
    <property type="entry name" value="ATPase_AAA_core"/>
</dbReference>
<comment type="caution">
    <text evidence="3">The sequence shown here is derived from an EMBL/GenBank/DDBJ whole genome shotgun (WGS) entry which is preliminary data.</text>
</comment>
<keyword evidence="4" id="KW-1185">Reference proteome</keyword>
<accession>A0A6L9L7P5</accession>
<dbReference type="EMBL" id="JAAFZH010000007">
    <property type="protein sequence ID" value="NDU96635.1"/>
    <property type="molecule type" value="Genomic_DNA"/>
</dbReference>
<keyword evidence="3" id="KW-0067">ATP-binding</keyword>
<protein>
    <submittedName>
        <fullName evidence="3">ATP-binding protein</fullName>
    </submittedName>
</protein>
<keyword evidence="3" id="KW-0547">Nucleotide-binding</keyword>
<dbReference type="Proteomes" id="UP000474175">
    <property type="component" value="Unassembled WGS sequence"/>
</dbReference>